<evidence type="ECO:0000313" key="2">
    <source>
        <dbReference type="Proteomes" id="UP001597561"/>
    </source>
</evidence>
<evidence type="ECO:0000313" key="1">
    <source>
        <dbReference type="EMBL" id="MFD2911420.1"/>
    </source>
</evidence>
<dbReference type="EMBL" id="JBHUPG010000009">
    <property type="protein sequence ID" value="MFD2911420.1"/>
    <property type="molecule type" value="Genomic_DNA"/>
</dbReference>
<proteinExistence type="predicted"/>
<name>A0ABW5ZGH3_9BACL</name>
<reference evidence="2" key="1">
    <citation type="journal article" date="2019" name="Int. J. Syst. Evol. Microbiol.">
        <title>The Global Catalogue of Microorganisms (GCM) 10K type strain sequencing project: providing services to taxonomists for standard genome sequencing and annotation.</title>
        <authorList>
            <consortium name="The Broad Institute Genomics Platform"/>
            <consortium name="The Broad Institute Genome Sequencing Center for Infectious Disease"/>
            <person name="Wu L."/>
            <person name="Ma J."/>
        </authorList>
    </citation>
    <scope>NUCLEOTIDE SEQUENCE [LARGE SCALE GENOMIC DNA]</scope>
    <source>
        <strain evidence="2">KCTC 13528</strain>
    </source>
</reference>
<accession>A0ABW5ZGH3</accession>
<gene>
    <name evidence="1" type="ORF">ACFS5P_05995</name>
</gene>
<comment type="caution">
    <text evidence="1">The sequence shown here is derived from an EMBL/GenBank/DDBJ whole genome shotgun (WGS) entry which is preliminary data.</text>
</comment>
<dbReference type="RefSeq" id="WP_204730067.1">
    <property type="nucleotide sequence ID" value="NZ_JAFBDK010000013.1"/>
</dbReference>
<dbReference type="Proteomes" id="UP001597561">
    <property type="component" value="Unassembled WGS sequence"/>
</dbReference>
<evidence type="ECO:0008006" key="3">
    <source>
        <dbReference type="Google" id="ProtNLM"/>
    </source>
</evidence>
<keyword evidence="2" id="KW-1185">Reference proteome</keyword>
<protein>
    <recommendedName>
        <fullName evidence="3">DUF2577 domain-containing protein</fullName>
    </recommendedName>
</protein>
<sequence>MSNFKAALESDILETFFNEAEFAETAIINGEPMLIIKDDHELEKYNIKAYEEELTRGELLFHVPVVSFHGKKPFRDMQISVGNRPYYVTDISESDGVYRIVLVGYGS</sequence>
<organism evidence="1 2">
    <name type="scientific">Jeotgalibacillus terrae</name>
    <dbReference type="NCBI Taxonomy" id="587735"/>
    <lineage>
        <taxon>Bacteria</taxon>
        <taxon>Bacillati</taxon>
        <taxon>Bacillota</taxon>
        <taxon>Bacilli</taxon>
        <taxon>Bacillales</taxon>
        <taxon>Caryophanaceae</taxon>
        <taxon>Jeotgalibacillus</taxon>
    </lineage>
</organism>